<feature type="region of interest" description="Disordered" evidence="1">
    <location>
        <begin position="54"/>
        <end position="83"/>
    </location>
</feature>
<keyword evidence="3" id="KW-1185">Reference proteome</keyword>
<dbReference type="AlphaFoldDB" id="A0A8T0FNW3"/>
<sequence>MSSCTRRTSANPATSILSQYYRLDLCANGLLVRCRLFTGPRGCVPLFDVAFPPSTPPPESSTPPCRAPERGTLQAIGSHGAIP</sequence>
<evidence type="ECO:0000313" key="3">
    <source>
        <dbReference type="Proteomes" id="UP000807504"/>
    </source>
</evidence>
<evidence type="ECO:0000313" key="2">
    <source>
        <dbReference type="EMBL" id="KAF8792252.1"/>
    </source>
</evidence>
<protein>
    <submittedName>
        <fullName evidence="2">Uncharacterized protein</fullName>
    </submittedName>
</protein>
<name>A0A8T0FNW3_ARGBR</name>
<organism evidence="2 3">
    <name type="scientific">Argiope bruennichi</name>
    <name type="common">Wasp spider</name>
    <name type="synonym">Aranea bruennichi</name>
    <dbReference type="NCBI Taxonomy" id="94029"/>
    <lineage>
        <taxon>Eukaryota</taxon>
        <taxon>Metazoa</taxon>
        <taxon>Ecdysozoa</taxon>
        <taxon>Arthropoda</taxon>
        <taxon>Chelicerata</taxon>
        <taxon>Arachnida</taxon>
        <taxon>Araneae</taxon>
        <taxon>Araneomorphae</taxon>
        <taxon>Entelegynae</taxon>
        <taxon>Araneoidea</taxon>
        <taxon>Araneidae</taxon>
        <taxon>Argiope</taxon>
    </lineage>
</organism>
<dbReference type="Proteomes" id="UP000807504">
    <property type="component" value="Unassembled WGS sequence"/>
</dbReference>
<evidence type="ECO:0000256" key="1">
    <source>
        <dbReference type="SAM" id="MobiDB-lite"/>
    </source>
</evidence>
<dbReference type="EMBL" id="JABXBU010000003">
    <property type="protein sequence ID" value="KAF8792252.1"/>
    <property type="molecule type" value="Genomic_DNA"/>
</dbReference>
<reference evidence="2" key="1">
    <citation type="journal article" date="2020" name="bioRxiv">
        <title>Chromosome-level reference genome of the European wasp spider Argiope bruennichi: a resource for studies on range expansion and evolutionary adaptation.</title>
        <authorList>
            <person name="Sheffer M.M."/>
            <person name="Hoppe A."/>
            <person name="Krehenwinkel H."/>
            <person name="Uhl G."/>
            <person name="Kuss A.W."/>
            <person name="Jensen L."/>
            <person name="Jensen C."/>
            <person name="Gillespie R.G."/>
            <person name="Hoff K.J."/>
            <person name="Prost S."/>
        </authorList>
    </citation>
    <scope>NUCLEOTIDE SEQUENCE</scope>
</reference>
<gene>
    <name evidence="2" type="ORF">HNY73_003872</name>
</gene>
<comment type="caution">
    <text evidence="2">The sequence shown here is derived from an EMBL/GenBank/DDBJ whole genome shotgun (WGS) entry which is preliminary data.</text>
</comment>
<reference evidence="2" key="2">
    <citation type="submission" date="2020-06" db="EMBL/GenBank/DDBJ databases">
        <authorList>
            <person name="Sheffer M."/>
        </authorList>
    </citation>
    <scope>NUCLEOTIDE SEQUENCE</scope>
</reference>
<accession>A0A8T0FNW3</accession>
<proteinExistence type="predicted"/>